<gene>
    <name evidence="2" type="ORF">FBQ73_01545</name>
</gene>
<dbReference type="Proteomes" id="UP000305131">
    <property type="component" value="Unassembled WGS sequence"/>
</dbReference>
<evidence type="ECO:0000256" key="1">
    <source>
        <dbReference type="SAM" id="MobiDB-lite"/>
    </source>
</evidence>
<comment type="caution">
    <text evidence="2">The sequence shown here is derived from an EMBL/GenBank/DDBJ whole genome shotgun (WGS) entry which is preliminary data.</text>
</comment>
<dbReference type="EMBL" id="VAUP01000004">
    <property type="protein sequence ID" value="TLX44761.1"/>
    <property type="molecule type" value="Genomic_DNA"/>
</dbReference>
<reference evidence="2 3" key="1">
    <citation type="submission" date="2019-05" db="EMBL/GenBank/DDBJ databases">
        <authorList>
            <person name="Zhou X."/>
        </authorList>
    </citation>
    <scope>NUCLEOTIDE SEQUENCE [LARGE SCALE GENOMIC DNA]</scope>
    <source>
        <strain evidence="2 3">DSM 432</strain>
    </source>
</reference>
<proteinExistence type="predicted"/>
<dbReference type="AlphaFoldDB" id="A0A6C1KLP9"/>
<feature type="region of interest" description="Disordered" evidence="1">
    <location>
        <begin position="1"/>
        <end position="78"/>
    </location>
</feature>
<accession>A0A6C1KLP9</accession>
<feature type="compositionally biased region" description="Low complexity" evidence="1">
    <location>
        <begin position="66"/>
        <end position="78"/>
    </location>
</feature>
<feature type="compositionally biased region" description="Basic and acidic residues" evidence="1">
    <location>
        <begin position="1"/>
        <end position="40"/>
    </location>
</feature>
<sequence length="78" mass="8568">METHERRDRAKEAHDDAGGRTKGRRPAEGEGMHLGHVDAHQHRRLALLGQARVARPNSARFSHRNSATTRASATPAAL</sequence>
<name>A0A6C1KLP9_XANAU</name>
<protein>
    <submittedName>
        <fullName evidence="2">Uncharacterized protein</fullName>
    </submittedName>
</protein>
<evidence type="ECO:0000313" key="3">
    <source>
        <dbReference type="Proteomes" id="UP000305131"/>
    </source>
</evidence>
<evidence type="ECO:0000313" key="2">
    <source>
        <dbReference type="EMBL" id="TLX44761.1"/>
    </source>
</evidence>
<organism evidence="2 3">
    <name type="scientific">Xanthobacter autotrophicus</name>
    <dbReference type="NCBI Taxonomy" id="280"/>
    <lineage>
        <taxon>Bacteria</taxon>
        <taxon>Pseudomonadati</taxon>
        <taxon>Pseudomonadota</taxon>
        <taxon>Alphaproteobacteria</taxon>
        <taxon>Hyphomicrobiales</taxon>
        <taxon>Xanthobacteraceae</taxon>
        <taxon>Xanthobacter</taxon>
    </lineage>
</organism>